<name>F6QJ97_MACMU</name>
<evidence type="ECO:0000313" key="1">
    <source>
        <dbReference type="EMBL" id="EHH28116.1"/>
    </source>
</evidence>
<gene>
    <name evidence="1" type="ORF">EGK_18470</name>
</gene>
<dbReference type="Proteomes" id="UP000013456">
    <property type="component" value="Chromosome 7"/>
</dbReference>
<accession>F6QJ97</accession>
<sequence>QPAGFGRGRNGLDNWGIAALLGLLQLRFKPEPTLGG</sequence>
<feature type="non-terminal residue" evidence="1">
    <location>
        <position position="36"/>
    </location>
</feature>
<protein>
    <submittedName>
        <fullName evidence="1">Uncharacterized protein</fullName>
    </submittedName>
</protein>
<organism evidence="1">
    <name type="scientific">Macaca mulatta</name>
    <name type="common">Rhesus macaque</name>
    <dbReference type="NCBI Taxonomy" id="9544"/>
    <lineage>
        <taxon>Eukaryota</taxon>
        <taxon>Metazoa</taxon>
        <taxon>Chordata</taxon>
        <taxon>Craniata</taxon>
        <taxon>Vertebrata</taxon>
        <taxon>Euteleostomi</taxon>
        <taxon>Mammalia</taxon>
        <taxon>Eutheria</taxon>
        <taxon>Euarchontoglires</taxon>
        <taxon>Primates</taxon>
        <taxon>Haplorrhini</taxon>
        <taxon>Catarrhini</taxon>
        <taxon>Cercopithecidae</taxon>
        <taxon>Cercopithecinae</taxon>
        <taxon>Macaca</taxon>
    </lineage>
</organism>
<dbReference type="EMBL" id="CM001259">
    <property type="protein sequence ID" value="EHH28116.1"/>
    <property type="molecule type" value="Genomic_DNA"/>
</dbReference>
<feature type="non-terminal residue" evidence="1">
    <location>
        <position position="1"/>
    </location>
</feature>
<dbReference type="HOGENOM" id="CLU_3362090_0_0_1"/>
<reference evidence="1" key="1">
    <citation type="journal article" date="2011" name="Nat. Biotechnol.">
        <title>Genome sequencing and comparison of two nonhuman primate animal models, the cynomolgus and Chinese rhesus macaques.</title>
        <authorList>
            <person name="Yan G."/>
            <person name="Zhang G."/>
            <person name="Fang X."/>
            <person name="Zhang Y."/>
            <person name="Li C."/>
            <person name="Ling F."/>
            <person name="Cooper D.N."/>
            <person name="Li Q."/>
            <person name="Li Y."/>
            <person name="van Gool A.J."/>
            <person name="Du H."/>
            <person name="Chen J."/>
            <person name="Chen R."/>
            <person name="Zhang P."/>
            <person name="Huang Z."/>
            <person name="Thompson J.R."/>
            <person name="Meng Y."/>
            <person name="Bai Y."/>
            <person name="Wang J."/>
            <person name="Zhuo M."/>
            <person name="Wang T."/>
            <person name="Huang Y."/>
            <person name="Wei L."/>
            <person name="Li J."/>
            <person name="Wang Z."/>
            <person name="Hu H."/>
            <person name="Yang P."/>
            <person name="Le L."/>
            <person name="Stenson P.D."/>
            <person name="Li B."/>
            <person name="Liu X."/>
            <person name="Ball E.V."/>
            <person name="An N."/>
            <person name="Huang Q."/>
            <person name="Zhang Y."/>
            <person name="Fan W."/>
            <person name="Zhang X."/>
            <person name="Li Y."/>
            <person name="Wang W."/>
            <person name="Katze M.G."/>
            <person name="Su B."/>
            <person name="Nielsen R."/>
            <person name="Yang H."/>
            <person name="Wang J."/>
            <person name="Wang X."/>
            <person name="Wang J."/>
        </authorList>
    </citation>
    <scope>NUCLEOTIDE SEQUENCE [LARGE SCALE GENOMIC DNA]</scope>
    <source>
        <strain evidence="1">CR-5</strain>
    </source>
</reference>
<dbReference type="AlphaFoldDB" id="F6QJ97"/>
<proteinExistence type="predicted"/>